<dbReference type="Proteomes" id="UP000215027">
    <property type="component" value="Chromosome I"/>
</dbReference>
<dbReference type="GO" id="GO:0046872">
    <property type="term" value="F:metal ion binding"/>
    <property type="evidence" value="ECO:0007669"/>
    <property type="project" value="UniProtKB-KW"/>
</dbReference>
<dbReference type="SUPFAM" id="SSF52141">
    <property type="entry name" value="Uracil-DNA glycosylase-like"/>
    <property type="match status" value="1"/>
</dbReference>
<dbReference type="InterPro" id="IPR051536">
    <property type="entry name" value="UDG_Type-4/5"/>
</dbReference>
<evidence type="ECO:0000256" key="5">
    <source>
        <dbReference type="ARBA" id="ARBA00022485"/>
    </source>
</evidence>
<dbReference type="GO" id="GO:0051539">
    <property type="term" value="F:4 iron, 4 sulfur cluster binding"/>
    <property type="evidence" value="ECO:0007669"/>
    <property type="project" value="UniProtKB-KW"/>
</dbReference>
<keyword evidence="13" id="KW-0326">Glycosidase</keyword>
<keyword evidence="11" id="KW-0234">DNA repair</keyword>
<dbReference type="GO" id="GO:0004844">
    <property type="term" value="F:uracil DNA N-glycosylase activity"/>
    <property type="evidence" value="ECO:0007669"/>
    <property type="project" value="UniProtKB-EC"/>
</dbReference>
<protein>
    <recommendedName>
        <fullName evidence="4">Type-4 uracil-DNA glycosylase</fullName>
        <ecNumber evidence="3">3.2.2.27</ecNumber>
    </recommendedName>
</protein>
<keyword evidence="14" id="KW-1185">Reference proteome</keyword>
<keyword evidence="7" id="KW-0227">DNA damage</keyword>
<evidence type="ECO:0000256" key="1">
    <source>
        <dbReference type="ARBA" id="ARBA00001400"/>
    </source>
</evidence>
<feature type="domain" description="Uracil-DNA glycosylase-like" evidence="12">
    <location>
        <begin position="40"/>
        <end position="196"/>
    </location>
</feature>
<dbReference type="InterPro" id="IPR036895">
    <property type="entry name" value="Uracil-DNA_glycosylase-like_sf"/>
</dbReference>
<evidence type="ECO:0000313" key="13">
    <source>
        <dbReference type="EMBL" id="CUS03619.2"/>
    </source>
</evidence>
<evidence type="ECO:0000256" key="8">
    <source>
        <dbReference type="ARBA" id="ARBA00022801"/>
    </source>
</evidence>
<dbReference type="CDD" id="cd10030">
    <property type="entry name" value="UDG-F4_TTUDGA_SPO1dp_like"/>
    <property type="match status" value="1"/>
</dbReference>
<dbReference type="NCBIfam" id="TIGR00758">
    <property type="entry name" value="UDG_fam4"/>
    <property type="match status" value="1"/>
</dbReference>
<evidence type="ECO:0000313" key="14">
    <source>
        <dbReference type="Proteomes" id="UP000215027"/>
    </source>
</evidence>
<keyword evidence="8 13" id="KW-0378">Hydrolase</keyword>
<dbReference type="PANTHER" id="PTHR33693:SF1">
    <property type="entry name" value="TYPE-4 URACIL-DNA GLYCOSYLASE"/>
    <property type="match status" value="1"/>
</dbReference>
<dbReference type="Pfam" id="PF03167">
    <property type="entry name" value="UDG"/>
    <property type="match status" value="1"/>
</dbReference>
<proteinExistence type="inferred from homology"/>
<dbReference type="GO" id="GO:0006281">
    <property type="term" value="P:DNA repair"/>
    <property type="evidence" value="ECO:0007669"/>
    <property type="project" value="UniProtKB-KW"/>
</dbReference>
<evidence type="ECO:0000259" key="12">
    <source>
        <dbReference type="SMART" id="SM00986"/>
    </source>
</evidence>
<evidence type="ECO:0000256" key="2">
    <source>
        <dbReference type="ARBA" id="ARBA00006521"/>
    </source>
</evidence>
<organism evidence="13 14">
    <name type="scientific">Candidatus Promineifilum breve</name>
    <dbReference type="NCBI Taxonomy" id="1806508"/>
    <lineage>
        <taxon>Bacteria</taxon>
        <taxon>Bacillati</taxon>
        <taxon>Chloroflexota</taxon>
        <taxon>Ardenticatenia</taxon>
        <taxon>Candidatus Promineifilales</taxon>
        <taxon>Candidatus Promineifilaceae</taxon>
        <taxon>Candidatus Promineifilum</taxon>
    </lineage>
</organism>
<keyword evidence="9" id="KW-0408">Iron</keyword>
<dbReference type="AlphaFoldDB" id="A0A160T2X0"/>
<evidence type="ECO:0000256" key="6">
    <source>
        <dbReference type="ARBA" id="ARBA00022723"/>
    </source>
</evidence>
<keyword evidence="6" id="KW-0479">Metal-binding</keyword>
<dbReference type="EMBL" id="LN890655">
    <property type="protein sequence ID" value="CUS03619.2"/>
    <property type="molecule type" value="Genomic_DNA"/>
</dbReference>
<keyword evidence="5" id="KW-0004">4Fe-4S</keyword>
<evidence type="ECO:0000256" key="4">
    <source>
        <dbReference type="ARBA" id="ARBA00019403"/>
    </source>
</evidence>
<dbReference type="SMART" id="SM00987">
    <property type="entry name" value="UreE_C"/>
    <property type="match status" value="1"/>
</dbReference>
<dbReference type="SMART" id="SM00986">
    <property type="entry name" value="UDG"/>
    <property type="match status" value="1"/>
</dbReference>
<dbReference type="OrthoDB" id="5290748at2"/>
<dbReference type="Gene3D" id="3.40.470.10">
    <property type="entry name" value="Uracil-DNA glycosylase-like domain"/>
    <property type="match status" value="1"/>
</dbReference>
<evidence type="ECO:0000256" key="7">
    <source>
        <dbReference type="ARBA" id="ARBA00022763"/>
    </source>
</evidence>
<evidence type="ECO:0000256" key="10">
    <source>
        <dbReference type="ARBA" id="ARBA00023014"/>
    </source>
</evidence>
<gene>
    <name evidence="13" type="ORF">CFX0092_A1741</name>
</gene>
<evidence type="ECO:0000256" key="11">
    <source>
        <dbReference type="ARBA" id="ARBA00023204"/>
    </source>
</evidence>
<evidence type="ECO:0000256" key="3">
    <source>
        <dbReference type="ARBA" id="ARBA00012030"/>
    </source>
</evidence>
<dbReference type="PANTHER" id="PTHR33693">
    <property type="entry name" value="TYPE-5 URACIL-DNA GLYCOSYLASE"/>
    <property type="match status" value="1"/>
</dbReference>
<sequence>MQFGLFEERPQSYPTLDALVAAMMKLEDDPLFPAGTNMVIYRGNPQARLMIVGEAPGTEEDRQGKPFVGRSGQLLDQILRSADFDPDKDVFITNSVFRLPPGDDGKPLRKPTSDEIAYYKPYLLEIVRLVDPLLMLLTGNVATESLLGQTGITRLRGQWFRVDGRWAMPIFHPAYLLRNPSREPGSPKALMWQDIKEAKRKYDELVGKPAQ</sequence>
<dbReference type="RefSeq" id="WP_095043078.1">
    <property type="nucleotide sequence ID" value="NZ_LN890655.1"/>
</dbReference>
<dbReference type="EC" id="3.2.2.27" evidence="3"/>
<keyword evidence="10" id="KW-0411">Iron-sulfur</keyword>
<evidence type="ECO:0000256" key="9">
    <source>
        <dbReference type="ARBA" id="ARBA00023004"/>
    </source>
</evidence>
<name>A0A160T2X0_9CHLR</name>
<reference evidence="13" key="1">
    <citation type="submission" date="2016-01" db="EMBL/GenBank/DDBJ databases">
        <authorList>
            <person name="Mcilroy J.S."/>
            <person name="Karst M S."/>
            <person name="Albertsen M."/>
        </authorList>
    </citation>
    <scope>NUCLEOTIDE SEQUENCE</scope>
    <source>
        <strain evidence="13">Cfx-K</strain>
    </source>
</reference>
<comment type="similarity">
    <text evidence="2">Belongs to the uracil-DNA glycosylase (UDG) superfamily. Type 4 (UDGa) family.</text>
</comment>
<accession>A0A160T2X0</accession>
<dbReference type="InterPro" id="IPR005122">
    <property type="entry name" value="Uracil-DNA_glycosylase-like"/>
</dbReference>
<comment type="catalytic activity">
    <reaction evidence="1">
        <text>Hydrolyzes single-stranded DNA or mismatched double-stranded DNA and polynucleotides, releasing free uracil.</text>
        <dbReference type="EC" id="3.2.2.27"/>
    </reaction>
</comment>
<dbReference type="InterPro" id="IPR005273">
    <property type="entry name" value="Ura-DNA_glyco_family4"/>
</dbReference>
<dbReference type="KEGG" id="pbf:CFX0092_A1741"/>